<proteinExistence type="inferred from homology"/>
<dbReference type="PANTHER" id="PTHR12818:SF0">
    <property type="entry name" value="TRNA (ADENINE(37)-N6)-METHYLTRANSFERASE"/>
    <property type="match status" value="1"/>
</dbReference>
<dbReference type="Proteomes" id="UP000293562">
    <property type="component" value="Unassembled WGS sequence"/>
</dbReference>
<feature type="domain" description="TsaA-like" evidence="4">
    <location>
        <begin position="5"/>
        <end position="136"/>
    </location>
</feature>
<evidence type="ECO:0000256" key="3">
    <source>
        <dbReference type="SAM" id="MobiDB-lite"/>
    </source>
</evidence>
<accession>A0A4Q7VJY2</accession>
<reference evidence="5 6" key="1">
    <citation type="submission" date="2019-02" db="EMBL/GenBank/DDBJ databases">
        <title>Genomic Encyclopedia of Type Strains, Phase IV (KMG-IV): sequencing the most valuable type-strain genomes for metagenomic binning, comparative biology and taxonomic classification.</title>
        <authorList>
            <person name="Goeker M."/>
        </authorList>
    </citation>
    <scope>NUCLEOTIDE SEQUENCE [LARGE SCALE GENOMIC DNA]</scope>
    <source>
        <strain evidence="5 6">DSM 28825</strain>
    </source>
</reference>
<feature type="region of interest" description="Disordered" evidence="3">
    <location>
        <begin position="140"/>
        <end position="159"/>
    </location>
</feature>
<dbReference type="RefSeq" id="WP_130306257.1">
    <property type="nucleotide sequence ID" value="NZ_SHKN01000001.1"/>
</dbReference>
<dbReference type="AlphaFoldDB" id="A0A4Q7VJY2"/>
<dbReference type="CDD" id="cd09281">
    <property type="entry name" value="UPF0066"/>
    <property type="match status" value="1"/>
</dbReference>
<dbReference type="SUPFAM" id="SSF118196">
    <property type="entry name" value="YaeB-like"/>
    <property type="match status" value="1"/>
</dbReference>
<organism evidence="5 6">
    <name type="scientific">Ancylomarina subtilis</name>
    <dbReference type="NCBI Taxonomy" id="1639035"/>
    <lineage>
        <taxon>Bacteria</taxon>
        <taxon>Pseudomonadati</taxon>
        <taxon>Bacteroidota</taxon>
        <taxon>Bacteroidia</taxon>
        <taxon>Marinilabiliales</taxon>
        <taxon>Marinifilaceae</taxon>
        <taxon>Ancylomarina</taxon>
    </lineage>
</organism>
<evidence type="ECO:0000256" key="2">
    <source>
        <dbReference type="ARBA" id="ARBA00033753"/>
    </source>
</evidence>
<gene>
    <name evidence="5" type="ORF">EV201_1015</name>
</gene>
<dbReference type="GO" id="GO:0008168">
    <property type="term" value="F:methyltransferase activity"/>
    <property type="evidence" value="ECO:0007669"/>
    <property type="project" value="UniProtKB-KW"/>
</dbReference>
<dbReference type="Pfam" id="PF01980">
    <property type="entry name" value="TrmO_N"/>
    <property type="match status" value="1"/>
</dbReference>
<dbReference type="EMBL" id="SHKN01000001">
    <property type="protein sequence ID" value="RZT96377.1"/>
    <property type="molecule type" value="Genomic_DNA"/>
</dbReference>
<evidence type="ECO:0000259" key="4">
    <source>
        <dbReference type="PROSITE" id="PS51668"/>
    </source>
</evidence>
<name>A0A4Q7VJY2_9BACT</name>
<dbReference type="InterPro" id="IPR040372">
    <property type="entry name" value="YaeB-like"/>
</dbReference>
<keyword evidence="6" id="KW-1185">Reference proteome</keyword>
<dbReference type="NCBIfam" id="TIGR00104">
    <property type="entry name" value="tRNA_TsaA"/>
    <property type="match status" value="1"/>
</dbReference>
<sequence>MSIIIEPIGIIHTPFKTKEGMPIQSKGAKGIKGQIKLKDELVPGLTDLDGFSHVILIYNFHKSKGFDLLATPFLDNHQRGIFATRAPQRPNSIGISVVRLLKIENNILDIENVDMLDGTPLLDIKPYIPDFDIHKTEKNGWTENKTDNLNETKSDSRFE</sequence>
<dbReference type="InterPro" id="IPR036414">
    <property type="entry name" value="YaeB_N_sf"/>
</dbReference>
<evidence type="ECO:0000313" key="6">
    <source>
        <dbReference type="Proteomes" id="UP000293562"/>
    </source>
</evidence>
<keyword evidence="5" id="KW-0808">Transferase</keyword>
<dbReference type="GO" id="GO:0032259">
    <property type="term" value="P:methylation"/>
    <property type="evidence" value="ECO:0007669"/>
    <property type="project" value="UniProtKB-KW"/>
</dbReference>
<comment type="similarity">
    <text evidence="2">Belongs to the tRNA methyltransferase O family.</text>
</comment>
<dbReference type="Gene3D" id="2.40.30.70">
    <property type="entry name" value="YaeB-like"/>
    <property type="match status" value="1"/>
</dbReference>
<protein>
    <submittedName>
        <fullName evidence="5">tRNA-Thr(GGU) m(6)t(6)A37 methyltransferase TsaA</fullName>
    </submittedName>
</protein>
<dbReference type="InterPro" id="IPR023370">
    <property type="entry name" value="TrmO-like_N"/>
</dbReference>
<dbReference type="InterPro" id="IPR036413">
    <property type="entry name" value="YaeB-like_sf"/>
</dbReference>
<keyword evidence="1" id="KW-0949">S-adenosyl-L-methionine</keyword>
<dbReference type="OrthoDB" id="9804309at2"/>
<comment type="caution">
    <text evidence="5">The sequence shown here is derived from an EMBL/GenBank/DDBJ whole genome shotgun (WGS) entry which is preliminary data.</text>
</comment>
<dbReference type="PROSITE" id="PS51668">
    <property type="entry name" value="TSAA_2"/>
    <property type="match status" value="1"/>
</dbReference>
<keyword evidence="5" id="KW-0489">Methyltransferase</keyword>
<evidence type="ECO:0000256" key="1">
    <source>
        <dbReference type="ARBA" id="ARBA00022691"/>
    </source>
</evidence>
<evidence type="ECO:0000313" key="5">
    <source>
        <dbReference type="EMBL" id="RZT96377.1"/>
    </source>
</evidence>
<dbReference type="PANTHER" id="PTHR12818">
    <property type="entry name" value="TRNA (ADENINE(37)-N6)-METHYLTRANSFERASE"/>
    <property type="match status" value="1"/>
</dbReference>